<dbReference type="AlphaFoldDB" id="A0A934Q060"/>
<feature type="transmembrane region" description="Helical" evidence="1">
    <location>
        <begin position="42"/>
        <end position="62"/>
    </location>
</feature>
<dbReference type="Proteomes" id="UP000617041">
    <property type="component" value="Unassembled WGS sequence"/>
</dbReference>
<dbReference type="RefSeq" id="WP_200786752.1">
    <property type="nucleotide sequence ID" value="NZ_JAEDAO010000001.1"/>
</dbReference>
<reference evidence="2" key="1">
    <citation type="submission" date="2020-12" db="EMBL/GenBank/DDBJ databases">
        <title>Ramlibacter sp. nov., isolated from a freshwater alga, Cryptomonas.</title>
        <authorList>
            <person name="Kim H.M."/>
            <person name="Jeon C.O."/>
        </authorList>
    </citation>
    <scope>NUCLEOTIDE SEQUENCE</scope>
    <source>
        <strain evidence="2">CrO1</strain>
    </source>
</reference>
<dbReference type="EMBL" id="JAEDAO010000001">
    <property type="protein sequence ID" value="MBK0391872.1"/>
    <property type="molecule type" value="Genomic_DNA"/>
</dbReference>
<gene>
    <name evidence="2" type="ORF">I8E28_04665</name>
</gene>
<evidence type="ECO:0000313" key="3">
    <source>
        <dbReference type="Proteomes" id="UP000617041"/>
    </source>
</evidence>
<keyword evidence="3" id="KW-1185">Reference proteome</keyword>
<protein>
    <submittedName>
        <fullName evidence="2">Uncharacterized protein</fullName>
    </submittedName>
</protein>
<comment type="caution">
    <text evidence="2">The sequence shown here is derived from an EMBL/GenBank/DDBJ whole genome shotgun (WGS) entry which is preliminary data.</text>
</comment>
<sequence>MRHPHLDPALFPNVLPGSGWGPWSHEAPEVATDGPGLLMSPAFWIGGGLSLALWGAATWLVLTFV</sequence>
<organism evidence="2 3">
    <name type="scientific">Ramlibacter algicola</name>
    <dbReference type="NCBI Taxonomy" id="2795217"/>
    <lineage>
        <taxon>Bacteria</taxon>
        <taxon>Pseudomonadati</taxon>
        <taxon>Pseudomonadota</taxon>
        <taxon>Betaproteobacteria</taxon>
        <taxon>Burkholderiales</taxon>
        <taxon>Comamonadaceae</taxon>
        <taxon>Ramlibacter</taxon>
    </lineage>
</organism>
<evidence type="ECO:0000256" key="1">
    <source>
        <dbReference type="SAM" id="Phobius"/>
    </source>
</evidence>
<keyword evidence="1" id="KW-0812">Transmembrane</keyword>
<keyword evidence="1" id="KW-0472">Membrane</keyword>
<evidence type="ECO:0000313" key="2">
    <source>
        <dbReference type="EMBL" id="MBK0391872.1"/>
    </source>
</evidence>
<keyword evidence="1" id="KW-1133">Transmembrane helix</keyword>
<name>A0A934Q060_9BURK</name>
<accession>A0A934Q060</accession>
<proteinExistence type="predicted"/>